<dbReference type="GO" id="GO:0019284">
    <property type="term" value="P:L-methionine salvage from S-adenosylmethionine"/>
    <property type="evidence" value="ECO:0007669"/>
    <property type="project" value="TreeGrafter"/>
</dbReference>
<dbReference type="GO" id="GO:0019509">
    <property type="term" value="P:L-methionine salvage from methylthioadenosine"/>
    <property type="evidence" value="ECO:0007669"/>
    <property type="project" value="UniProtKB-UniPathway"/>
</dbReference>
<keyword evidence="4 8" id="KW-0378">Hydrolase</keyword>
<dbReference type="EC" id="3.2.2.9" evidence="2"/>
<protein>
    <recommendedName>
        <fullName evidence="2">adenosylhomocysteine nucleosidase</fullName>
        <ecNumber evidence="2">3.2.2.9</ecNumber>
    </recommendedName>
</protein>
<dbReference type="SUPFAM" id="SSF53167">
    <property type="entry name" value="Purine and uridine phosphorylases"/>
    <property type="match status" value="1"/>
</dbReference>
<keyword evidence="3" id="KW-0028">Amino-acid biosynthesis</keyword>
<dbReference type="Gene3D" id="3.40.50.1580">
    <property type="entry name" value="Nucleoside phosphorylase domain"/>
    <property type="match status" value="1"/>
</dbReference>
<dbReference type="NCBIfam" id="NF004079">
    <property type="entry name" value="PRK05584.1"/>
    <property type="match status" value="1"/>
</dbReference>
<evidence type="ECO:0000256" key="2">
    <source>
        <dbReference type="ARBA" id="ARBA00011974"/>
    </source>
</evidence>
<feature type="domain" description="Nucleoside phosphorylase" evidence="7">
    <location>
        <begin position="2"/>
        <end position="226"/>
    </location>
</feature>
<dbReference type="UniPathway" id="UPA00904">
    <property type="reaction ID" value="UER00871"/>
</dbReference>
<comment type="catalytic activity">
    <reaction evidence="6">
        <text>5'-deoxyadenosine + H2O = 5-deoxy-D-ribose + adenine</text>
        <dbReference type="Rhea" id="RHEA:29859"/>
        <dbReference type="ChEBI" id="CHEBI:15377"/>
        <dbReference type="ChEBI" id="CHEBI:16708"/>
        <dbReference type="ChEBI" id="CHEBI:17319"/>
        <dbReference type="ChEBI" id="CHEBI:149540"/>
        <dbReference type="EC" id="3.2.2.9"/>
    </reaction>
    <physiologicalReaction direction="left-to-right" evidence="6">
        <dbReference type="Rhea" id="RHEA:29860"/>
    </physiologicalReaction>
</comment>
<dbReference type="InterPro" id="IPR010049">
    <property type="entry name" value="MTA_SAH_Nsdase"/>
</dbReference>
<dbReference type="InterPro" id="IPR000845">
    <property type="entry name" value="Nucleoside_phosphorylase_d"/>
</dbReference>
<name>A0A1Y0VS66_PEDPE</name>
<reference evidence="8 9" key="1">
    <citation type="submission" date="2017-05" db="EMBL/GenBank/DDBJ databases">
        <title>Genome sequence of Pediococcus pentosaceus strain SRCM100892.</title>
        <authorList>
            <person name="Cho S.H."/>
        </authorList>
    </citation>
    <scope>NUCLEOTIDE SEQUENCE [LARGE SCALE GENOMIC DNA]</scope>
    <source>
        <strain evidence="8 9">SRCM100892</strain>
    </source>
</reference>
<evidence type="ECO:0000256" key="1">
    <source>
        <dbReference type="ARBA" id="ARBA00004945"/>
    </source>
</evidence>
<evidence type="ECO:0000256" key="4">
    <source>
        <dbReference type="ARBA" id="ARBA00022801"/>
    </source>
</evidence>
<comment type="pathway">
    <text evidence="1">Amino-acid biosynthesis; L-methionine biosynthesis via salvage pathway; S-methyl-5-thio-alpha-D-ribose 1-phosphate from S-methyl-5'-thioadenosine (hydrolase route): step 1/2.</text>
</comment>
<dbReference type="CDD" id="cd09008">
    <property type="entry name" value="MTAN"/>
    <property type="match status" value="1"/>
</dbReference>
<dbReference type="FunFam" id="3.40.50.1580:FF:000001">
    <property type="entry name" value="MTA/SAH nucleosidase family protein"/>
    <property type="match status" value="1"/>
</dbReference>
<dbReference type="EMBL" id="CP021474">
    <property type="protein sequence ID" value="ARW19503.1"/>
    <property type="molecule type" value="Genomic_DNA"/>
</dbReference>
<keyword evidence="8" id="KW-0326">Glycosidase</keyword>
<evidence type="ECO:0000256" key="6">
    <source>
        <dbReference type="ARBA" id="ARBA00050313"/>
    </source>
</evidence>
<sequence length="233" mass="25090">MKYGVICAMEEEIKTLLDTLELEKETNINGIVFYEGKINNVDVILVRSGIGKVEAGITAAILVTNFNADALIHSGSAGGIGEGLDVGDVVLSTEVAYHDVDATAFGYEYGQLPQQDSARFKADASLIHQFELAAQNRNLNTKKGLIVTGDQFIASADKVKTILKNFPDALCCEMEGAAVGQVAHQFDKPFIVVRAMSDTGSDDADVSFDEFIIDAGKRSASMLIDLFKMEGNK</sequence>
<accession>A0A1Y0VS66</accession>
<evidence type="ECO:0000256" key="5">
    <source>
        <dbReference type="ARBA" id="ARBA00023167"/>
    </source>
</evidence>
<dbReference type="NCBIfam" id="TIGR01704">
    <property type="entry name" value="MTA_SAH-Nsdase"/>
    <property type="match status" value="1"/>
</dbReference>
<keyword evidence="5" id="KW-0486">Methionine biosynthesis</keyword>
<dbReference type="Proteomes" id="UP000196118">
    <property type="component" value="Chromosome"/>
</dbReference>
<evidence type="ECO:0000256" key="3">
    <source>
        <dbReference type="ARBA" id="ARBA00022605"/>
    </source>
</evidence>
<dbReference type="PANTHER" id="PTHR46832:SF1">
    <property type="entry name" value="5'-METHYLTHIOADENOSINE_S-ADENOSYLHOMOCYSTEINE NUCLEOSIDASE"/>
    <property type="match status" value="1"/>
</dbReference>
<dbReference type="GO" id="GO:0008930">
    <property type="term" value="F:methylthioadenosine nucleosidase activity"/>
    <property type="evidence" value="ECO:0007669"/>
    <property type="project" value="InterPro"/>
</dbReference>
<evidence type="ECO:0000313" key="8">
    <source>
        <dbReference type="EMBL" id="ARW19503.1"/>
    </source>
</evidence>
<dbReference type="GO" id="GO:0005829">
    <property type="term" value="C:cytosol"/>
    <property type="evidence" value="ECO:0007669"/>
    <property type="project" value="TreeGrafter"/>
</dbReference>
<dbReference type="PANTHER" id="PTHR46832">
    <property type="entry name" value="5'-METHYLTHIOADENOSINE/S-ADENOSYLHOMOCYSTEINE NUCLEOSIDASE"/>
    <property type="match status" value="1"/>
</dbReference>
<evidence type="ECO:0000259" key="7">
    <source>
        <dbReference type="Pfam" id="PF01048"/>
    </source>
</evidence>
<evidence type="ECO:0000313" key="9">
    <source>
        <dbReference type="Proteomes" id="UP000196118"/>
    </source>
</evidence>
<organism evidence="8 9">
    <name type="scientific">Pediococcus pentosaceus</name>
    <dbReference type="NCBI Taxonomy" id="1255"/>
    <lineage>
        <taxon>Bacteria</taxon>
        <taxon>Bacillati</taxon>
        <taxon>Bacillota</taxon>
        <taxon>Bacilli</taxon>
        <taxon>Lactobacillales</taxon>
        <taxon>Lactobacillaceae</taxon>
        <taxon>Pediococcus</taxon>
    </lineage>
</organism>
<dbReference type="InterPro" id="IPR035994">
    <property type="entry name" value="Nucleoside_phosphorylase_sf"/>
</dbReference>
<dbReference type="GO" id="GO:0008782">
    <property type="term" value="F:adenosylhomocysteine nucleosidase activity"/>
    <property type="evidence" value="ECO:0007669"/>
    <property type="project" value="UniProtKB-EC"/>
</dbReference>
<dbReference type="GO" id="GO:0009164">
    <property type="term" value="P:nucleoside catabolic process"/>
    <property type="evidence" value="ECO:0007669"/>
    <property type="project" value="InterPro"/>
</dbReference>
<gene>
    <name evidence="8" type="primary">mtnN</name>
    <name evidence="8" type="ORF">S100892_00929</name>
</gene>
<dbReference type="Pfam" id="PF01048">
    <property type="entry name" value="PNP_UDP_1"/>
    <property type="match status" value="1"/>
</dbReference>
<proteinExistence type="predicted"/>
<dbReference type="AlphaFoldDB" id="A0A1Y0VS66"/>